<organism evidence="10 11">
    <name type="scientific">Leptobrachium leishanense</name>
    <name type="common">Leishan spiny toad</name>
    <dbReference type="NCBI Taxonomy" id="445787"/>
    <lineage>
        <taxon>Eukaryota</taxon>
        <taxon>Metazoa</taxon>
        <taxon>Chordata</taxon>
        <taxon>Craniata</taxon>
        <taxon>Vertebrata</taxon>
        <taxon>Euteleostomi</taxon>
        <taxon>Amphibia</taxon>
        <taxon>Batrachia</taxon>
        <taxon>Anura</taxon>
        <taxon>Pelobatoidea</taxon>
        <taxon>Megophryidae</taxon>
        <taxon>Leptobrachium</taxon>
    </lineage>
</organism>
<reference evidence="10" key="1">
    <citation type="submission" date="2025-08" db="UniProtKB">
        <authorList>
            <consortium name="Ensembl"/>
        </authorList>
    </citation>
    <scope>IDENTIFICATION</scope>
</reference>
<dbReference type="Pfam" id="PF00736">
    <property type="entry name" value="EF1_GNE"/>
    <property type="match status" value="1"/>
</dbReference>
<feature type="domain" description="Translation elongation factor EF1B beta/delta subunit guanine nucleotide exchange" evidence="8">
    <location>
        <begin position="609"/>
        <end position="695"/>
    </location>
</feature>
<dbReference type="Ensembl" id="ENSLLET00000028151.1">
    <property type="protein sequence ID" value="ENSLLEP00000027101.1"/>
    <property type="gene ID" value="ENSLLEG00000016965.1"/>
</dbReference>
<feature type="compositionally biased region" description="Acidic residues" evidence="7">
    <location>
        <begin position="566"/>
        <end position="584"/>
    </location>
</feature>
<dbReference type="Pfam" id="PF10587">
    <property type="entry name" value="EF-1_beta_acid"/>
    <property type="match status" value="1"/>
</dbReference>
<feature type="region of interest" description="Disordered" evidence="7">
    <location>
        <begin position="563"/>
        <end position="587"/>
    </location>
</feature>
<dbReference type="InterPro" id="IPR014717">
    <property type="entry name" value="Transl_elong_EF1B/ribsomal_bS6"/>
</dbReference>
<evidence type="ECO:0000313" key="11">
    <source>
        <dbReference type="Proteomes" id="UP000694569"/>
    </source>
</evidence>
<dbReference type="GeneTree" id="ENSGT00950000183014"/>
<feature type="coiled-coil region" evidence="6">
    <location>
        <begin position="497"/>
        <end position="531"/>
    </location>
</feature>
<feature type="region of interest" description="Disordered" evidence="7">
    <location>
        <begin position="278"/>
        <end position="312"/>
    </location>
</feature>
<keyword evidence="2 5" id="KW-0251">Elongation factor</keyword>
<dbReference type="SMART" id="SM00888">
    <property type="entry name" value="EF1_GNE"/>
    <property type="match status" value="1"/>
</dbReference>
<feature type="region of interest" description="Disordered" evidence="7">
    <location>
        <begin position="459"/>
        <end position="490"/>
    </location>
</feature>
<feature type="region of interest" description="Disordered" evidence="7">
    <location>
        <begin position="1"/>
        <end position="79"/>
    </location>
</feature>
<dbReference type="PANTHER" id="PTHR11595">
    <property type="entry name" value="EF-HAND AND COILED-COIL DOMAIN-CONTAINING FAMILY MEMBER"/>
    <property type="match status" value="1"/>
</dbReference>
<accession>A0A8C5PSF1</accession>
<dbReference type="SMART" id="SM01182">
    <property type="entry name" value="EF-1_beta_acid"/>
    <property type="match status" value="1"/>
</dbReference>
<dbReference type="InterPro" id="IPR018940">
    <property type="entry name" value="EF-1_beta_acid_region_euk"/>
</dbReference>
<dbReference type="CDD" id="cd00292">
    <property type="entry name" value="EF1B"/>
    <property type="match status" value="1"/>
</dbReference>
<dbReference type="AlphaFoldDB" id="A0A8C5PSF1"/>
<name>A0A8C5PSF1_9ANUR</name>
<dbReference type="PROSITE" id="PS00824">
    <property type="entry name" value="EF1BD_1"/>
    <property type="match status" value="1"/>
</dbReference>
<evidence type="ECO:0000256" key="3">
    <source>
        <dbReference type="ARBA" id="ARBA00022917"/>
    </source>
</evidence>
<feature type="domain" description="Elongation factor 1 beta central acidic region eukaryote" evidence="9">
    <location>
        <begin position="574"/>
        <end position="600"/>
    </location>
</feature>
<reference evidence="10" key="2">
    <citation type="submission" date="2025-09" db="UniProtKB">
        <authorList>
            <consortium name="Ensembl"/>
        </authorList>
    </citation>
    <scope>IDENTIFICATION</scope>
</reference>
<evidence type="ECO:0000256" key="2">
    <source>
        <dbReference type="ARBA" id="ARBA00022768"/>
    </source>
</evidence>
<feature type="compositionally biased region" description="Low complexity" evidence="7">
    <location>
        <begin position="472"/>
        <end position="485"/>
    </location>
</feature>
<feature type="compositionally biased region" description="Polar residues" evidence="7">
    <location>
        <begin position="40"/>
        <end position="57"/>
    </location>
</feature>
<protein>
    <recommendedName>
        <fullName evidence="4">Elongation factor 1-delta</fullName>
    </recommendedName>
</protein>
<dbReference type="GO" id="GO:0005085">
    <property type="term" value="F:guanyl-nucleotide exchange factor activity"/>
    <property type="evidence" value="ECO:0007669"/>
    <property type="project" value="TreeGrafter"/>
</dbReference>
<dbReference type="InterPro" id="IPR001326">
    <property type="entry name" value="Transl_elong_EF1B_B/D_CS"/>
</dbReference>
<keyword evidence="3 5" id="KW-0648">Protein biosynthesis</keyword>
<dbReference type="PANTHER" id="PTHR11595:SF26">
    <property type="entry name" value="ELONGATION FACTOR 1-DELTA"/>
    <property type="match status" value="1"/>
</dbReference>
<dbReference type="GO" id="GO:0005853">
    <property type="term" value="C:eukaryotic translation elongation factor 1 complex"/>
    <property type="evidence" value="ECO:0007669"/>
    <property type="project" value="InterPro"/>
</dbReference>
<feature type="compositionally biased region" description="Basic residues" evidence="7">
    <location>
        <begin position="289"/>
        <end position="311"/>
    </location>
</feature>
<dbReference type="SUPFAM" id="SSF54984">
    <property type="entry name" value="eEF-1beta-like"/>
    <property type="match status" value="1"/>
</dbReference>
<comment type="similarity">
    <text evidence="1 5">Belongs to the EF-1-beta/EF-1-delta family.</text>
</comment>
<dbReference type="GO" id="GO:0005829">
    <property type="term" value="C:cytosol"/>
    <property type="evidence" value="ECO:0007669"/>
    <property type="project" value="TreeGrafter"/>
</dbReference>
<dbReference type="GO" id="GO:0003746">
    <property type="term" value="F:translation elongation factor activity"/>
    <property type="evidence" value="ECO:0007669"/>
    <property type="project" value="UniProtKB-KW"/>
</dbReference>
<dbReference type="InterPro" id="IPR014038">
    <property type="entry name" value="EF1B_bsu/dsu_GNE"/>
</dbReference>
<feature type="compositionally biased region" description="Basic residues" evidence="7">
    <location>
        <begin position="62"/>
        <end position="75"/>
    </location>
</feature>
<dbReference type="InterPro" id="IPR049720">
    <property type="entry name" value="EF1B_bsu/dsu"/>
</dbReference>
<dbReference type="InterPro" id="IPR036219">
    <property type="entry name" value="eEF-1beta-like_sf"/>
</dbReference>
<gene>
    <name evidence="10" type="primary">EEF1D</name>
</gene>
<evidence type="ECO:0000313" key="10">
    <source>
        <dbReference type="Ensembl" id="ENSLLEP00000027101.1"/>
    </source>
</evidence>
<evidence type="ECO:0000256" key="7">
    <source>
        <dbReference type="SAM" id="MobiDB-lite"/>
    </source>
</evidence>
<proteinExistence type="inferred from homology"/>
<dbReference type="OrthoDB" id="331763at2759"/>
<evidence type="ECO:0000259" key="8">
    <source>
        <dbReference type="SMART" id="SM00888"/>
    </source>
</evidence>
<dbReference type="Gene3D" id="3.30.70.60">
    <property type="match status" value="1"/>
</dbReference>
<keyword evidence="6" id="KW-0175">Coiled coil</keyword>
<evidence type="ECO:0000256" key="5">
    <source>
        <dbReference type="RuleBase" id="RU003791"/>
    </source>
</evidence>
<evidence type="ECO:0000256" key="4">
    <source>
        <dbReference type="ARBA" id="ARBA00039378"/>
    </source>
</evidence>
<evidence type="ECO:0000259" key="9">
    <source>
        <dbReference type="SMART" id="SM01182"/>
    </source>
</evidence>
<dbReference type="FunFam" id="3.30.70.60:FF:000001">
    <property type="entry name" value="Elongation factor 1-beta 1 like"/>
    <property type="match status" value="1"/>
</dbReference>
<evidence type="ECO:0000256" key="6">
    <source>
        <dbReference type="SAM" id="Coils"/>
    </source>
</evidence>
<sequence length="695" mass="77800">MRTRKHQSPGETTWVDKPDAATKVPCEVHTGLSAPDGHQESANGFSQYDSGENSQNIDQKKVNGKKQKRRRRSPRTKGLLPKVDCMLSGLMADKVWFDKHVYEEAESAYHAMLAKTQHTKPSNPVIDSETQGPLQVNVTDLPNPIVKSCSHGSLSACHHVSNGVWVNKFHFDDAEREFAQCFASPLSLRLLVLPLASREDELVVDLQRASDEGYVSATPTPASRELTPVVPTGNSVNGKPQWVGLQDLMAEVWLEKPSFDQAERSFYEHLARQQCTSKAEPSQFWSSGKKGKREKMNRKPPGRQPQTKKRGLASIPEEGHGLLQQPVYYFLHQDSENVWLNKAVYDQAEQLYYVAQSQDLLQGSSTKKPAITKPQKPTKCKRHVLHPQQKTMSTSYLCTEKIWFDRFKYEDAETQYYENLSKKLASNSPNTPSQQQEDGASTILRDIARARENIQKSLSGLRDVLHSPKEASPPASRTSTAAAPTNNGENGELLSRVASLEHENQSLHKVVQDLQLAISKLECRINTLEKSSTSQQSQPTPAVCKFPAPVDKVRIVPAAAPAPVEKEDDDDIDLFGSDEEEDAEAERIREERLRQYAEKKSKKPGLIAKSSILLDVKPWDDETDMAKLEDCVRSVQMDGLVWGSSKLVPVGYGIKKLQIQCVVEDDKVGTDMLEEEITKFEDYVQSVDIAAFNKI</sequence>
<feature type="region of interest" description="Disordered" evidence="7">
    <location>
        <begin position="214"/>
        <end position="233"/>
    </location>
</feature>
<evidence type="ECO:0000256" key="1">
    <source>
        <dbReference type="ARBA" id="ARBA00007411"/>
    </source>
</evidence>
<keyword evidence="11" id="KW-1185">Reference proteome</keyword>
<dbReference type="PROSITE" id="PS00825">
    <property type="entry name" value="EF1BD_2"/>
    <property type="match status" value="1"/>
</dbReference>
<dbReference type="Proteomes" id="UP000694569">
    <property type="component" value="Unplaced"/>
</dbReference>